<sequence length="91" mass="10943">MDYIVTNMESRFPAMFVLWLGREFYRGMYRNIGRMEALTHHLGDKHGDHFGDEMSHLKRYWNFLDISNRVRRSGFIQMIPCDVMACQSDYE</sequence>
<reference evidence="1 2" key="1">
    <citation type="journal article" date="2019" name="Sci. Rep.">
        <title>Orb-weaving spider Araneus ventricosus genome elucidates the spidroin gene catalogue.</title>
        <authorList>
            <person name="Kono N."/>
            <person name="Nakamura H."/>
            <person name="Ohtoshi R."/>
            <person name="Moran D.A.P."/>
            <person name="Shinohara A."/>
            <person name="Yoshida Y."/>
            <person name="Fujiwara M."/>
            <person name="Mori M."/>
            <person name="Tomita M."/>
            <person name="Arakawa K."/>
        </authorList>
    </citation>
    <scope>NUCLEOTIDE SEQUENCE [LARGE SCALE GENOMIC DNA]</scope>
</reference>
<dbReference type="AlphaFoldDB" id="A0A4Y2Q788"/>
<protein>
    <submittedName>
        <fullName evidence="1">Uncharacterized protein</fullName>
    </submittedName>
</protein>
<evidence type="ECO:0000313" key="1">
    <source>
        <dbReference type="EMBL" id="GBN58953.1"/>
    </source>
</evidence>
<gene>
    <name evidence="1" type="ORF">AVEN_240750_1</name>
</gene>
<evidence type="ECO:0000313" key="2">
    <source>
        <dbReference type="Proteomes" id="UP000499080"/>
    </source>
</evidence>
<organism evidence="1 2">
    <name type="scientific">Araneus ventricosus</name>
    <name type="common">Orbweaver spider</name>
    <name type="synonym">Epeira ventricosa</name>
    <dbReference type="NCBI Taxonomy" id="182803"/>
    <lineage>
        <taxon>Eukaryota</taxon>
        <taxon>Metazoa</taxon>
        <taxon>Ecdysozoa</taxon>
        <taxon>Arthropoda</taxon>
        <taxon>Chelicerata</taxon>
        <taxon>Arachnida</taxon>
        <taxon>Araneae</taxon>
        <taxon>Araneomorphae</taxon>
        <taxon>Entelegynae</taxon>
        <taxon>Araneoidea</taxon>
        <taxon>Araneidae</taxon>
        <taxon>Araneus</taxon>
    </lineage>
</organism>
<comment type="caution">
    <text evidence="1">The sequence shown here is derived from an EMBL/GenBank/DDBJ whole genome shotgun (WGS) entry which is preliminary data.</text>
</comment>
<keyword evidence="2" id="KW-1185">Reference proteome</keyword>
<name>A0A4Y2Q788_ARAVE</name>
<dbReference type="OrthoDB" id="5326588at2759"/>
<dbReference type="Proteomes" id="UP000499080">
    <property type="component" value="Unassembled WGS sequence"/>
</dbReference>
<dbReference type="EMBL" id="BGPR01013032">
    <property type="protein sequence ID" value="GBN58953.1"/>
    <property type="molecule type" value="Genomic_DNA"/>
</dbReference>
<proteinExistence type="predicted"/>
<accession>A0A4Y2Q788</accession>